<dbReference type="Gene3D" id="2.60.120.10">
    <property type="entry name" value="Jelly Rolls"/>
    <property type="match status" value="1"/>
</dbReference>
<evidence type="ECO:0000256" key="1">
    <source>
        <dbReference type="ARBA" id="ARBA00006622"/>
    </source>
</evidence>
<dbReference type="EMBL" id="FAOZ01000028">
    <property type="protein sequence ID" value="CUU59523.1"/>
    <property type="molecule type" value="Genomic_DNA"/>
</dbReference>
<sequence length="238" mass="25411">MPLIHPALLQSVQPTSTAPAAIRAGVPFVPERFLADEPRELDLPDLRDLVAGLAAAEHLWQPLVRHDPRRRWYTRLVLSGAVEVWLIGWCPGQQTDIHDHGGALGALAVAAGVLDEDECGRDWSISRTRQHGTGAVAGFGTDHVHRIVNRGQLRATTIHAYSPPELPLRYAPRQLASLDQPVPLDRADVAQRGARSAAVAAGAGAGAARVTTAAPPTTDPFAPRPRAGHPRLTSGMSV</sequence>
<keyword evidence="4" id="KW-0560">Oxidoreductase</keyword>
<evidence type="ECO:0000256" key="3">
    <source>
        <dbReference type="ARBA" id="ARBA00022964"/>
    </source>
</evidence>
<feature type="binding site" evidence="6">
    <location>
        <position position="98"/>
    </location>
    <ligand>
        <name>Fe cation</name>
        <dbReference type="ChEBI" id="CHEBI:24875"/>
        <note>catalytic</note>
    </ligand>
</feature>
<evidence type="ECO:0000256" key="5">
    <source>
        <dbReference type="ARBA" id="ARBA00023004"/>
    </source>
</evidence>
<dbReference type="GO" id="GO:0016702">
    <property type="term" value="F:oxidoreductase activity, acting on single donors with incorporation of molecular oxygen, incorporation of two atoms of oxygen"/>
    <property type="evidence" value="ECO:0007669"/>
    <property type="project" value="InterPro"/>
</dbReference>
<feature type="binding site" evidence="6">
    <location>
        <position position="145"/>
    </location>
    <ligand>
        <name>Fe cation</name>
        <dbReference type="ChEBI" id="CHEBI:24875"/>
        <note>catalytic</note>
    </ligand>
</feature>
<dbReference type="PANTHER" id="PTHR12918:SF1">
    <property type="entry name" value="CYSTEINE DIOXYGENASE TYPE 1"/>
    <property type="match status" value="1"/>
</dbReference>
<evidence type="ECO:0000313" key="8">
    <source>
        <dbReference type="EMBL" id="CUU59523.1"/>
    </source>
</evidence>
<keyword evidence="2 6" id="KW-0479">Metal-binding</keyword>
<organism evidence="8 9">
    <name type="scientific">Parafrankia irregularis</name>
    <dbReference type="NCBI Taxonomy" id="795642"/>
    <lineage>
        <taxon>Bacteria</taxon>
        <taxon>Bacillati</taxon>
        <taxon>Actinomycetota</taxon>
        <taxon>Actinomycetes</taxon>
        <taxon>Frankiales</taxon>
        <taxon>Frankiaceae</taxon>
        <taxon>Parafrankia</taxon>
    </lineage>
</organism>
<dbReference type="Pfam" id="PF05995">
    <property type="entry name" value="CDO_I"/>
    <property type="match status" value="1"/>
</dbReference>
<dbReference type="GO" id="GO:0008198">
    <property type="term" value="F:ferrous iron binding"/>
    <property type="evidence" value="ECO:0007669"/>
    <property type="project" value="TreeGrafter"/>
</dbReference>
<dbReference type="InterPro" id="IPR010300">
    <property type="entry name" value="CDO_1"/>
</dbReference>
<dbReference type="AlphaFoldDB" id="A0A0S4QVI8"/>
<proteinExistence type="inferred from homology"/>
<dbReference type="SUPFAM" id="SSF51182">
    <property type="entry name" value="RmlC-like cupins"/>
    <property type="match status" value="1"/>
</dbReference>
<evidence type="ECO:0000256" key="6">
    <source>
        <dbReference type="PIRSR" id="PIRSR610300-51"/>
    </source>
</evidence>
<dbReference type="InterPro" id="IPR014710">
    <property type="entry name" value="RmlC-like_jellyroll"/>
</dbReference>
<keyword evidence="5 6" id="KW-0408">Iron</keyword>
<evidence type="ECO:0000256" key="4">
    <source>
        <dbReference type="ARBA" id="ARBA00023002"/>
    </source>
</evidence>
<name>A0A0S4QVI8_9ACTN</name>
<feature type="compositionally biased region" description="Low complexity" evidence="7">
    <location>
        <begin position="202"/>
        <end position="225"/>
    </location>
</feature>
<protein>
    <submittedName>
        <fullName evidence="8">Cysteine dioxygenase type I</fullName>
    </submittedName>
</protein>
<evidence type="ECO:0000313" key="9">
    <source>
        <dbReference type="Proteomes" id="UP000198802"/>
    </source>
</evidence>
<accession>A0A0S4QVI8</accession>
<dbReference type="PANTHER" id="PTHR12918">
    <property type="entry name" value="CYSTEINE DIOXYGENASE"/>
    <property type="match status" value="1"/>
</dbReference>
<dbReference type="InterPro" id="IPR011051">
    <property type="entry name" value="RmlC_Cupin_sf"/>
</dbReference>
<reference evidence="9" key="1">
    <citation type="submission" date="2015-11" db="EMBL/GenBank/DDBJ databases">
        <authorList>
            <person name="Varghese N."/>
        </authorList>
    </citation>
    <scope>NUCLEOTIDE SEQUENCE [LARGE SCALE GENOMIC DNA]</scope>
    <source>
        <strain evidence="9">DSM 45899</strain>
    </source>
</reference>
<evidence type="ECO:0000256" key="7">
    <source>
        <dbReference type="SAM" id="MobiDB-lite"/>
    </source>
</evidence>
<gene>
    <name evidence="8" type="ORF">Ga0074812_12895</name>
</gene>
<evidence type="ECO:0000256" key="2">
    <source>
        <dbReference type="ARBA" id="ARBA00022723"/>
    </source>
</evidence>
<feature type="region of interest" description="Disordered" evidence="7">
    <location>
        <begin position="202"/>
        <end position="238"/>
    </location>
</feature>
<keyword evidence="9" id="KW-1185">Reference proteome</keyword>
<keyword evidence="3 8" id="KW-0223">Dioxygenase</keyword>
<comment type="similarity">
    <text evidence="1">Belongs to the cysteine dioxygenase family.</text>
</comment>
<feature type="binding site" evidence="6">
    <location>
        <position position="100"/>
    </location>
    <ligand>
        <name>Fe cation</name>
        <dbReference type="ChEBI" id="CHEBI:24875"/>
        <note>catalytic</note>
    </ligand>
</feature>
<dbReference type="RefSeq" id="WP_091283687.1">
    <property type="nucleotide sequence ID" value="NZ_FAOZ01000028.1"/>
</dbReference>
<dbReference type="Proteomes" id="UP000198802">
    <property type="component" value="Unassembled WGS sequence"/>
</dbReference>